<feature type="compositionally biased region" description="Low complexity" evidence="10">
    <location>
        <begin position="107"/>
        <end position="126"/>
    </location>
</feature>
<dbReference type="Pfam" id="PF08696">
    <property type="entry name" value="Dna2"/>
    <property type="match status" value="1"/>
</dbReference>
<accession>A0A433Q845</accession>
<feature type="region of interest" description="Disordered" evidence="10">
    <location>
        <begin position="546"/>
        <end position="570"/>
    </location>
</feature>
<feature type="compositionally biased region" description="Low complexity" evidence="10">
    <location>
        <begin position="167"/>
        <end position="179"/>
    </location>
</feature>
<feature type="compositionally biased region" description="Basic and acidic residues" evidence="10">
    <location>
        <begin position="347"/>
        <end position="358"/>
    </location>
</feature>
<evidence type="ECO:0000259" key="11">
    <source>
        <dbReference type="Pfam" id="PF08696"/>
    </source>
</evidence>
<evidence type="ECO:0000256" key="10">
    <source>
        <dbReference type="SAM" id="MobiDB-lite"/>
    </source>
</evidence>
<keyword evidence="4" id="KW-0547">Nucleotide-binding</keyword>
<keyword evidence="2" id="KW-0540">Nuclease</keyword>
<keyword evidence="3" id="KW-0479">Metal-binding</keyword>
<feature type="region of interest" description="Disordered" evidence="10">
    <location>
        <begin position="229"/>
        <end position="254"/>
    </location>
</feature>
<evidence type="ECO:0000256" key="5">
    <source>
        <dbReference type="ARBA" id="ARBA00022801"/>
    </source>
</evidence>
<comment type="cofactor">
    <cofactor evidence="1">
        <name>[4Fe-4S] cluster</name>
        <dbReference type="ChEBI" id="CHEBI:49883"/>
    </cofactor>
</comment>
<evidence type="ECO:0000256" key="2">
    <source>
        <dbReference type="ARBA" id="ARBA00022722"/>
    </source>
</evidence>
<evidence type="ECO:0000256" key="4">
    <source>
        <dbReference type="ARBA" id="ARBA00022741"/>
    </source>
</evidence>
<name>A0A433Q845_9FUNG</name>
<proteinExistence type="predicted"/>
<feature type="region of interest" description="Disordered" evidence="10">
    <location>
        <begin position="85"/>
        <end position="140"/>
    </location>
</feature>
<feature type="compositionally biased region" description="Pro residues" evidence="10">
    <location>
        <begin position="153"/>
        <end position="166"/>
    </location>
</feature>
<dbReference type="AlphaFoldDB" id="A0A433Q845"/>
<comment type="caution">
    <text evidence="12">The sequence shown here is derived from an EMBL/GenBank/DDBJ whole genome shotgun (WGS) entry which is preliminary data.</text>
</comment>
<feature type="domain" description="DNA replication factor Dna2 N-terminal" evidence="11">
    <location>
        <begin position="743"/>
        <end position="879"/>
    </location>
</feature>
<dbReference type="GO" id="GO:0046872">
    <property type="term" value="F:metal ion binding"/>
    <property type="evidence" value="ECO:0007669"/>
    <property type="project" value="UniProtKB-KW"/>
</dbReference>
<evidence type="ECO:0000256" key="3">
    <source>
        <dbReference type="ARBA" id="ARBA00022723"/>
    </source>
</evidence>
<feature type="region of interest" description="Disordered" evidence="10">
    <location>
        <begin position="153"/>
        <end position="186"/>
    </location>
</feature>
<evidence type="ECO:0000256" key="7">
    <source>
        <dbReference type="ARBA" id="ARBA00022840"/>
    </source>
</evidence>
<keyword evidence="5" id="KW-0378">Hydrolase</keyword>
<dbReference type="GO" id="GO:0004518">
    <property type="term" value="F:nuclease activity"/>
    <property type="evidence" value="ECO:0007669"/>
    <property type="project" value="UniProtKB-KW"/>
</dbReference>
<feature type="compositionally biased region" description="Basic and acidic residues" evidence="10">
    <location>
        <begin position="403"/>
        <end position="417"/>
    </location>
</feature>
<dbReference type="InterPro" id="IPR014808">
    <property type="entry name" value="DNA_replication_fac_Dna2_N"/>
</dbReference>
<feature type="region of interest" description="Disordered" evidence="10">
    <location>
        <begin position="303"/>
        <end position="330"/>
    </location>
</feature>
<reference evidence="12 13" key="1">
    <citation type="journal article" date="2018" name="New Phytol.">
        <title>Phylogenomics of Endogonaceae and evolution of mycorrhizas within Mucoromycota.</title>
        <authorList>
            <person name="Chang Y."/>
            <person name="Desiro A."/>
            <person name="Na H."/>
            <person name="Sandor L."/>
            <person name="Lipzen A."/>
            <person name="Clum A."/>
            <person name="Barry K."/>
            <person name="Grigoriev I.V."/>
            <person name="Martin F.M."/>
            <person name="Stajich J.E."/>
            <person name="Smith M.E."/>
            <person name="Bonito G."/>
            <person name="Spatafora J.W."/>
        </authorList>
    </citation>
    <scope>NUCLEOTIDE SEQUENCE [LARGE SCALE GENOMIC DNA]</scope>
    <source>
        <strain evidence="12 13">AD002</strain>
    </source>
</reference>
<dbReference type="GO" id="GO:0016787">
    <property type="term" value="F:hydrolase activity"/>
    <property type="evidence" value="ECO:0007669"/>
    <property type="project" value="UniProtKB-KW"/>
</dbReference>
<feature type="compositionally biased region" description="Polar residues" evidence="10">
    <location>
        <begin position="451"/>
        <end position="469"/>
    </location>
</feature>
<organism evidence="12 13">
    <name type="scientific">Jimgerdemannia flammicorona</name>
    <dbReference type="NCBI Taxonomy" id="994334"/>
    <lineage>
        <taxon>Eukaryota</taxon>
        <taxon>Fungi</taxon>
        <taxon>Fungi incertae sedis</taxon>
        <taxon>Mucoromycota</taxon>
        <taxon>Mucoromycotina</taxon>
        <taxon>Endogonomycetes</taxon>
        <taxon>Endogonales</taxon>
        <taxon>Endogonaceae</taxon>
        <taxon>Jimgerdemannia</taxon>
    </lineage>
</organism>
<evidence type="ECO:0000256" key="1">
    <source>
        <dbReference type="ARBA" id="ARBA00001966"/>
    </source>
</evidence>
<evidence type="ECO:0000313" key="13">
    <source>
        <dbReference type="Proteomes" id="UP000274822"/>
    </source>
</evidence>
<keyword evidence="8" id="KW-0408">Iron</keyword>
<evidence type="ECO:0000313" key="12">
    <source>
        <dbReference type="EMBL" id="RUS25950.1"/>
    </source>
</evidence>
<dbReference type="InterPro" id="IPR051827">
    <property type="entry name" value="Cas4_exonuclease"/>
</dbReference>
<dbReference type="GO" id="GO:0005524">
    <property type="term" value="F:ATP binding"/>
    <property type="evidence" value="ECO:0007669"/>
    <property type="project" value="UniProtKB-KW"/>
</dbReference>
<dbReference type="GO" id="GO:0051536">
    <property type="term" value="F:iron-sulfur cluster binding"/>
    <property type="evidence" value="ECO:0007669"/>
    <property type="project" value="UniProtKB-KW"/>
</dbReference>
<gene>
    <name evidence="12" type="ORF">BC938DRAFT_471429</name>
</gene>
<keyword evidence="6" id="KW-0347">Helicase</keyword>
<evidence type="ECO:0000256" key="8">
    <source>
        <dbReference type="ARBA" id="ARBA00023004"/>
    </source>
</evidence>
<dbReference type="GO" id="GO:0004386">
    <property type="term" value="F:helicase activity"/>
    <property type="evidence" value="ECO:0007669"/>
    <property type="project" value="UniProtKB-KW"/>
</dbReference>
<keyword evidence="13" id="KW-1185">Reference proteome</keyword>
<keyword evidence="7" id="KW-0067">ATP-binding</keyword>
<protein>
    <submittedName>
        <fullName evidence="12">DNA replication factor Dna2-domain-containing protein</fullName>
    </submittedName>
</protein>
<sequence length="882" mass="96054">MCILTGPVFFKIIASRQVFIASRPLFFSLSFAAMFKRKRPTAKDQPTLTFLNQNKENKNKTKPDTPTKSKKNKLKLVDARTTFQPYPKPPITISTKPPPHRDRLPFTPITKNAKTTATATTQTIKNSPTPQDPPQIHTSSSSINLLVSHKLSAPPPAAAKTPPPNRTLPHTPTSLTPLSKAFSPTLRSPEDRVFWLASPTAENLKKASASAKGKPSPNPEDEVSDILKRLGKGKKSPGGTKKPSARKSGNPLTDLWMRSANASAAGRDASESSRRASNVQMVMAHSPTTGRKRHDVVDSMTTREEWGPVGGDVKVPAKGAKGSVSSSSSRSTLFQLMGRVQSALATESEKAKREKSETVGKNVAMQAESTPVLQERTGGGTGKKDKMTTNNAEGKKNGRRKHVEIEYTLDKESKPSKASDTPVSNPFDDDLDVHNLHSPRNPVTAPRPSATPFTSPNRKRSNPTTQAMRTPTPKKRRVLSAIDPNVVVAPAKPALDTTVSSDDFPLDSDDLDLLFAAASGAEEASEIEMLMARYDDPVGVRRLEMEQKGKGKEEEEEEEEGPPTSPTRVPQAVLDGWWGAEDIAAAMALWDEEEKEKEEEGRGGMAVAVTGQLGNPGDEIGVGIGGGRDGAQVKMATMVGIYASFLLGLSRPIRNTLASSQANRAPSKPTFPSDRAPLDSILSLDFSEPQQPEKVVRLFEEAEGAEKYVLLREDWWHTDVGVGKEFNPVLDTLISPPLFSPIPGDTVHVLGRFDPTTSTLILSNTHPHLLILHPDVLISSALAADSFHCLRKAVLEDRVRTTGESSEPMVRGQMLHQLLQFALVEDKWSAAELEEEVGRVVVRNVEGLWAIGLEEEVARKTIMDMVGTIREWARKFVGKGVK</sequence>
<dbReference type="PANTHER" id="PTHR36531">
    <property type="entry name" value="CRISPR-ASSOCIATED EXONUCLEASE CAS4"/>
    <property type="match status" value="1"/>
</dbReference>
<dbReference type="Proteomes" id="UP000274822">
    <property type="component" value="Unassembled WGS sequence"/>
</dbReference>
<dbReference type="EMBL" id="RBNJ01011591">
    <property type="protein sequence ID" value="RUS25950.1"/>
    <property type="molecule type" value="Genomic_DNA"/>
</dbReference>
<keyword evidence="9" id="KW-0411">Iron-sulfur</keyword>
<evidence type="ECO:0000256" key="6">
    <source>
        <dbReference type="ARBA" id="ARBA00022806"/>
    </source>
</evidence>
<feature type="non-terminal residue" evidence="12">
    <location>
        <position position="882"/>
    </location>
</feature>
<feature type="region of interest" description="Disordered" evidence="10">
    <location>
        <begin position="345"/>
        <end position="480"/>
    </location>
</feature>
<dbReference type="PANTHER" id="PTHR36531:SF6">
    <property type="entry name" value="DNA REPLICATION ATP-DEPENDENT HELICASE_NUCLEASE DNA2"/>
    <property type="match status" value="1"/>
</dbReference>
<evidence type="ECO:0000256" key="9">
    <source>
        <dbReference type="ARBA" id="ARBA00023014"/>
    </source>
</evidence>